<keyword evidence="2" id="KW-0690">Ribosome biogenesis</keyword>
<dbReference type="GO" id="GO:0005829">
    <property type="term" value="C:cytosol"/>
    <property type="evidence" value="ECO:0007669"/>
    <property type="project" value="TreeGrafter"/>
</dbReference>
<name>A0AAD5RNW1_9PEZI</name>
<evidence type="ECO:0000256" key="6">
    <source>
        <dbReference type="ARBA" id="ARBA00022840"/>
    </source>
</evidence>
<keyword evidence="3 10" id="KW-0547">Nucleotide-binding</keyword>
<reference evidence="15" key="1">
    <citation type="submission" date="2022-07" db="EMBL/GenBank/DDBJ databases">
        <title>Draft genome sequence of Zalerion maritima ATCC 34329, a (micro)plastics degrading marine fungus.</title>
        <authorList>
            <person name="Paco A."/>
            <person name="Goncalves M.F.M."/>
            <person name="Rocha-Santos T.A.P."/>
            <person name="Alves A."/>
        </authorList>
    </citation>
    <scope>NUCLEOTIDE SEQUENCE</scope>
    <source>
        <strain evidence="15">ATCC 34329</strain>
    </source>
</reference>
<evidence type="ECO:0000256" key="10">
    <source>
        <dbReference type="RuleBase" id="RU000492"/>
    </source>
</evidence>
<comment type="subcellular location">
    <subcellularLocation>
        <location evidence="1">Nucleus</location>
    </subcellularLocation>
</comment>
<proteinExistence type="inferred from homology"/>
<dbReference type="GO" id="GO:0003724">
    <property type="term" value="F:RNA helicase activity"/>
    <property type="evidence" value="ECO:0007669"/>
    <property type="project" value="InterPro"/>
</dbReference>
<feature type="domain" description="DEAD-box RNA helicase Q" evidence="14">
    <location>
        <begin position="89"/>
        <end position="117"/>
    </location>
</feature>
<feature type="compositionally biased region" description="Basic residues" evidence="11">
    <location>
        <begin position="489"/>
        <end position="498"/>
    </location>
</feature>
<evidence type="ECO:0000259" key="13">
    <source>
        <dbReference type="PROSITE" id="PS51194"/>
    </source>
</evidence>
<dbReference type="PROSITE" id="PS00039">
    <property type="entry name" value="DEAD_ATP_HELICASE"/>
    <property type="match status" value="1"/>
</dbReference>
<dbReference type="GO" id="GO:0005634">
    <property type="term" value="C:nucleus"/>
    <property type="evidence" value="ECO:0007669"/>
    <property type="project" value="UniProtKB-SubCell"/>
</dbReference>
<dbReference type="EMBL" id="JAKWBI020000211">
    <property type="protein sequence ID" value="KAJ2898992.1"/>
    <property type="molecule type" value="Genomic_DNA"/>
</dbReference>
<evidence type="ECO:0000256" key="2">
    <source>
        <dbReference type="ARBA" id="ARBA00022517"/>
    </source>
</evidence>
<dbReference type="InterPro" id="IPR000629">
    <property type="entry name" value="RNA-helicase_DEAD-box_CS"/>
</dbReference>
<dbReference type="SMART" id="SM00487">
    <property type="entry name" value="DEXDc"/>
    <property type="match status" value="1"/>
</dbReference>
<organism evidence="15 16">
    <name type="scientific">Zalerion maritima</name>
    <dbReference type="NCBI Taxonomy" id="339359"/>
    <lineage>
        <taxon>Eukaryota</taxon>
        <taxon>Fungi</taxon>
        <taxon>Dikarya</taxon>
        <taxon>Ascomycota</taxon>
        <taxon>Pezizomycotina</taxon>
        <taxon>Sordariomycetes</taxon>
        <taxon>Lulworthiomycetidae</taxon>
        <taxon>Lulworthiales</taxon>
        <taxon>Lulworthiaceae</taxon>
        <taxon>Zalerion</taxon>
    </lineage>
</organism>
<evidence type="ECO:0000256" key="9">
    <source>
        <dbReference type="PROSITE-ProRule" id="PRU00552"/>
    </source>
</evidence>
<evidence type="ECO:0000256" key="8">
    <source>
        <dbReference type="ARBA" id="ARBA00023242"/>
    </source>
</evidence>
<keyword evidence="4 10" id="KW-0378">Hydrolase</keyword>
<feature type="domain" description="Helicase C-terminal" evidence="13">
    <location>
        <begin position="303"/>
        <end position="463"/>
    </location>
</feature>
<dbReference type="SUPFAM" id="SSF52540">
    <property type="entry name" value="P-loop containing nucleoside triphosphate hydrolases"/>
    <property type="match status" value="1"/>
</dbReference>
<evidence type="ECO:0000256" key="4">
    <source>
        <dbReference type="ARBA" id="ARBA00022801"/>
    </source>
</evidence>
<dbReference type="GO" id="GO:0003723">
    <property type="term" value="F:RNA binding"/>
    <property type="evidence" value="ECO:0007669"/>
    <property type="project" value="UniProtKB-KW"/>
</dbReference>
<feature type="domain" description="Helicase ATP-binding" evidence="12">
    <location>
        <begin position="120"/>
        <end position="291"/>
    </location>
</feature>
<feature type="compositionally biased region" description="Basic and acidic residues" evidence="11">
    <location>
        <begin position="474"/>
        <end position="488"/>
    </location>
</feature>
<sequence length="508" mass="56394">MKPSRESTTKAPAATKPKVHKQVATHPAKRRKLSPDPIPTKESKKTVPEPGSESKSESEPEVEEEEHESDVEDAGSEIAIPAQTSEVPKTFAELGVHEGILDSCKALGYKFATPIQAATLPPALEGRDVIGVAETGSGKTAAFAIPILQSLLSKARPFHTLVLAPTRELALQIGKTFDALGGIINAKCCVIVGGVNMVDQMVSLAKKPHVIVATPGRLRDHLEKTKGFSLHRLEYLVLDEADKLLDLDFGPVIEKILAKLPRERKTYLFSATMSTKVESLQRAALKSPVKLSVNAPDQHTTKNLTQQVWVIPQMHKDVCLVYLMNNFAGKSIIIFVRTFRECQRVAILLRQLGFGAVPLYGKLPMSARVAVLNKFREKSRDILVATDVAARGLDVPAVDLVVNFDLPMDSKTYVHRVGRTARAGRAGTAINCCTQYDIEVFLRIEHFLGYKMDVYEDHDEELLKPLMPRVEDAQRAAKREVKEMERDKKDRKRNKGKRYRDDRGEEEG</sequence>
<comment type="similarity">
    <text evidence="10">Belongs to the DEAD box helicase family.</text>
</comment>
<keyword evidence="16" id="KW-1185">Reference proteome</keyword>
<evidence type="ECO:0000256" key="7">
    <source>
        <dbReference type="ARBA" id="ARBA00022884"/>
    </source>
</evidence>
<keyword evidence="5 10" id="KW-0347">Helicase</keyword>
<evidence type="ECO:0000259" key="14">
    <source>
        <dbReference type="PROSITE" id="PS51195"/>
    </source>
</evidence>
<keyword evidence="8" id="KW-0539">Nucleus</keyword>
<evidence type="ECO:0000313" key="16">
    <source>
        <dbReference type="Proteomes" id="UP001201980"/>
    </source>
</evidence>
<dbReference type="InterPro" id="IPR001650">
    <property type="entry name" value="Helicase_C-like"/>
</dbReference>
<feature type="region of interest" description="Disordered" evidence="11">
    <location>
        <begin position="1"/>
        <end position="84"/>
    </location>
</feature>
<feature type="region of interest" description="Disordered" evidence="11">
    <location>
        <begin position="474"/>
        <end position="508"/>
    </location>
</feature>
<evidence type="ECO:0000256" key="3">
    <source>
        <dbReference type="ARBA" id="ARBA00022741"/>
    </source>
</evidence>
<feature type="compositionally biased region" description="Acidic residues" evidence="11">
    <location>
        <begin position="59"/>
        <end position="75"/>
    </location>
</feature>
<keyword evidence="7" id="KW-0694">RNA-binding</keyword>
<dbReference type="PROSITE" id="PS51195">
    <property type="entry name" value="Q_MOTIF"/>
    <property type="match status" value="1"/>
</dbReference>
<dbReference type="GO" id="GO:0010467">
    <property type="term" value="P:gene expression"/>
    <property type="evidence" value="ECO:0007669"/>
    <property type="project" value="UniProtKB-ARBA"/>
</dbReference>
<keyword evidence="6 10" id="KW-0067">ATP-binding</keyword>
<dbReference type="InterPro" id="IPR027417">
    <property type="entry name" value="P-loop_NTPase"/>
</dbReference>
<feature type="compositionally biased region" description="Basic residues" evidence="11">
    <location>
        <begin position="17"/>
        <end position="32"/>
    </location>
</feature>
<accession>A0AAD5RNW1</accession>
<dbReference type="PROSITE" id="PS51194">
    <property type="entry name" value="HELICASE_CTER"/>
    <property type="match status" value="1"/>
</dbReference>
<evidence type="ECO:0000256" key="1">
    <source>
        <dbReference type="ARBA" id="ARBA00004123"/>
    </source>
</evidence>
<dbReference type="InterPro" id="IPR050079">
    <property type="entry name" value="DEAD_box_RNA_helicase"/>
</dbReference>
<dbReference type="Gene3D" id="3.40.50.300">
    <property type="entry name" value="P-loop containing nucleotide triphosphate hydrolases"/>
    <property type="match status" value="2"/>
</dbReference>
<evidence type="ECO:0000313" key="15">
    <source>
        <dbReference type="EMBL" id="KAJ2898992.1"/>
    </source>
</evidence>
<dbReference type="Pfam" id="PF00270">
    <property type="entry name" value="DEAD"/>
    <property type="match status" value="1"/>
</dbReference>
<feature type="compositionally biased region" description="Basic and acidic residues" evidence="11">
    <location>
        <begin position="499"/>
        <end position="508"/>
    </location>
</feature>
<dbReference type="GO" id="GO:0042254">
    <property type="term" value="P:ribosome biogenesis"/>
    <property type="evidence" value="ECO:0007669"/>
    <property type="project" value="UniProtKB-KW"/>
</dbReference>
<dbReference type="SMART" id="SM00490">
    <property type="entry name" value="HELICc"/>
    <property type="match status" value="1"/>
</dbReference>
<dbReference type="CDD" id="cd18787">
    <property type="entry name" value="SF2_C_DEAD"/>
    <property type="match status" value="1"/>
</dbReference>
<dbReference type="InterPro" id="IPR014014">
    <property type="entry name" value="RNA_helicase_DEAD_Q_motif"/>
</dbReference>
<dbReference type="PANTHER" id="PTHR47959">
    <property type="entry name" value="ATP-DEPENDENT RNA HELICASE RHLE-RELATED"/>
    <property type="match status" value="1"/>
</dbReference>
<evidence type="ECO:0000259" key="12">
    <source>
        <dbReference type="PROSITE" id="PS51192"/>
    </source>
</evidence>
<dbReference type="PROSITE" id="PS51192">
    <property type="entry name" value="HELICASE_ATP_BIND_1"/>
    <property type="match status" value="1"/>
</dbReference>
<dbReference type="AlphaFoldDB" id="A0AAD5RNW1"/>
<dbReference type="PANTHER" id="PTHR47959:SF20">
    <property type="entry name" value="RNA HELICASE"/>
    <property type="match status" value="1"/>
</dbReference>
<dbReference type="Pfam" id="PF00271">
    <property type="entry name" value="Helicase_C"/>
    <property type="match status" value="1"/>
</dbReference>
<dbReference type="InterPro" id="IPR014001">
    <property type="entry name" value="Helicase_ATP-bd"/>
</dbReference>
<dbReference type="GO" id="GO:0005524">
    <property type="term" value="F:ATP binding"/>
    <property type="evidence" value="ECO:0007669"/>
    <property type="project" value="UniProtKB-KW"/>
</dbReference>
<feature type="short sequence motif" description="Q motif" evidence="9">
    <location>
        <begin position="89"/>
        <end position="117"/>
    </location>
</feature>
<dbReference type="GO" id="GO:0016787">
    <property type="term" value="F:hydrolase activity"/>
    <property type="evidence" value="ECO:0007669"/>
    <property type="project" value="UniProtKB-KW"/>
</dbReference>
<comment type="caution">
    <text evidence="15">The sequence shown here is derived from an EMBL/GenBank/DDBJ whole genome shotgun (WGS) entry which is preliminary data.</text>
</comment>
<feature type="compositionally biased region" description="Basic and acidic residues" evidence="11">
    <location>
        <begin position="39"/>
        <end position="58"/>
    </location>
</feature>
<dbReference type="InterPro" id="IPR011545">
    <property type="entry name" value="DEAD/DEAH_box_helicase_dom"/>
</dbReference>
<protein>
    <submittedName>
        <fullName evidence="15">P-loop containing nucleoside triphosphate hydrolase protein</fullName>
    </submittedName>
</protein>
<evidence type="ECO:0000256" key="5">
    <source>
        <dbReference type="ARBA" id="ARBA00022806"/>
    </source>
</evidence>
<dbReference type="Proteomes" id="UP001201980">
    <property type="component" value="Unassembled WGS sequence"/>
</dbReference>
<evidence type="ECO:0000256" key="11">
    <source>
        <dbReference type="SAM" id="MobiDB-lite"/>
    </source>
</evidence>
<gene>
    <name evidence="15" type="ORF">MKZ38_003561</name>
</gene>